<dbReference type="VEuPathDB" id="VectorBase:GPAI022133"/>
<evidence type="ECO:0000313" key="1">
    <source>
        <dbReference type="EnsemblMetazoa" id="GPAI022133-PA"/>
    </source>
</evidence>
<evidence type="ECO:0000313" key="2">
    <source>
        <dbReference type="Proteomes" id="UP000092445"/>
    </source>
</evidence>
<reference evidence="2" key="1">
    <citation type="submission" date="2014-03" db="EMBL/GenBank/DDBJ databases">
        <authorList>
            <person name="Aksoy S."/>
            <person name="Warren W."/>
            <person name="Wilson R.K."/>
        </authorList>
    </citation>
    <scope>NUCLEOTIDE SEQUENCE [LARGE SCALE GENOMIC DNA]</scope>
    <source>
        <strain evidence="2">IAEA</strain>
    </source>
</reference>
<reference evidence="1" key="2">
    <citation type="submission" date="2020-05" db="UniProtKB">
        <authorList>
            <consortium name="EnsemblMetazoa"/>
        </authorList>
    </citation>
    <scope>IDENTIFICATION</scope>
    <source>
        <strain evidence="1">IAEA</strain>
    </source>
</reference>
<organism evidence="1 2">
    <name type="scientific">Glossina pallidipes</name>
    <name type="common">Tsetse fly</name>
    <dbReference type="NCBI Taxonomy" id="7398"/>
    <lineage>
        <taxon>Eukaryota</taxon>
        <taxon>Metazoa</taxon>
        <taxon>Ecdysozoa</taxon>
        <taxon>Arthropoda</taxon>
        <taxon>Hexapoda</taxon>
        <taxon>Insecta</taxon>
        <taxon>Pterygota</taxon>
        <taxon>Neoptera</taxon>
        <taxon>Endopterygota</taxon>
        <taxon>Diptera</taxon>
        <taxon>Brachycera</taxon>
        <taxon>Muscomorpha</taxon>
        <taxon>Hippoboscoidea</taxon>
        <taxon>Glossinidae</taxon>
        <taxon>Glossina</taxon>
    </lineage>
</organism>
<dbReference type="AlphaFoldDB" id="A0A1A9ZQR9"/>
<accession>A0A1A9ZQR9</accession>
<sequence length="199" mass="21794">MLRNATDHIKRDGSVLLSKLPSGLGMRRKRSKEQRKRLMRTARSSCGSSSKPILLSLTFATCFSALRRLEDLEVRSAPVGVVSSSLERTEDGILPSLPSAHNNAALSLVLLMLFQSIFTSSTSGVVELELWQLLLFCWLLSLLTLACSTNSNNNFGNVASSLQLSSLTANSFNRARFSSNMAVNLSMSKLFLPLKPNTI</sequence>
<protein>
    <submittedName>
        <fullName evidence="1">Uncharacterized protein</fullName>
    </submittedName>
</protein>
<dbReference type="EnsemblMetazoa" id="GPAI022133-RA">
    <property type="protein sequence ID" value="GPAI022133-PA"/>
    <property type="gene ID" value="GPAI022133"/>
</dbReference>
<dbReference type="Proteomes" id="UP000092445">
    <property type="component" value="Unassembled WGS sequence"/>
</dbReference>
<keyword evidence="2" id="KW-1185">Reference proteome</keyword>
<name>A0A1A9ZQR9_GLOPL</name>
<proteinExistence type="predicted"/>